<sequence length="149" mass="16753">MDEKTEFAWDDSYLLGHHAMDTVHREFVDLLQAALTAPNAELPHALADIARHAEGHFAQENEWMVSQEFPGGDCHIDEHNKVLASIYDVQEKVIQGDIAIGRKLAQALSEWFPDHASFMDSALAAWLVRRTYGGSPIVLRRATQRSKVC</sequence>
<dbReference type="PANTHER" id="PTHR37164:SF1">
    <property type="entry name" value="BACTERIOHEMERYTHRIN"/>
    <property type="match status" value="1"/>
</dbReference>
<keyword evidence="2" id="KW-0813">Transport</keyword>
<keyword evidence="2" id="KW-0561">Oxygen transport</keyword>
<dbReference type="CDD" id="cd12107">
    <property type="entry name" value="Hemerythrin"/>
    <property type="match status" value="1"/>
</dbReference>
<dbReference type="InterPro" id="IPR035938">
    <property type="entry name" value="Hemerythrin-like_sf"/>
</dbReference>
<dbReference type="GO" id="GO:0005344">
    <property type="term" value="F:oxygen carrier activity"/>
    <property type="evidence" value="ECO:0007669"/>
    <property type="project" value="UniProtKB-KW"/>
</dbReference>
<keyword evidence="3" id="KW-0479">Metal-binding</keyword>
<dbReference type="AlphaFoldDB" id="Q84IH8"/>
<dbReference type="GO" id="GO:0046872">
    <property type="term" value="F:metal ion binding"/>
    <property type="evidence" value="ECO:0007669"/>
    <property type="project" value="UniProtKB-KW"/>
</dbReference>
<evidence type="ECO:0000256" key="4">
    <source>
        <dbReference type="ARBA" id="ARBA00023004"/>
    </source>
</evidence>
<dbReference type="Gene3D" id="1.20.120.50">
    <property type="entry name" value="Hemerythrin-like"/>
    <property type="match status" value="1"/>
</dbReference>
<gene>
    <name evidence="6" type="primary">ORF33</name>
</gene>
<dbReference type="NCBIfam" id="TIGR02481">
    <property type="entry name" value="hemeryth_dom"/>
    <property type="match status" value="1"/>
</dbReference>
<dbReference type="Pfam" id="PF01814">
    <property type="entry name" value="Hemerythrin"/>
    <property type="match status" value="1"/>
</dbReference>
<feature type="domain" description="Hemerythrin-like" evidence="5">
    <location>
        <begin position="17"/>
        <end position="127"/>
    </location>
</feature>
<accession>Q84IH8</accession>
<dbReference type="InterPro" id="IPR012312">
    <property type="entry name" value="Hemerythrin-like"/>
</dbReference>
<comment type="similarity">
    <text evidence="1">Belongs to the hemerythrin family.</text>
</comment>
<organism evidence="6">
    <name type="scientific">Janthinobacterium sp. (strain J3)</name>
    <dbReference type="NCBI Taxonomy" id="213804"/>
    <lineage>
        <taxon>Bacteria</taxon>
        <taxon>Pseudomonadati</taxon>
        <taxon>Pseudomonadota</taxon>
        <taxon>Betaproteobacteria</taxon>
        <taxon>Burkholderiales</taxon>
        <taxon>Oxalobacteraceae</taxon>
        <taxon>Janthinobacterium</taxon>
    </lineage>
</organism>
<proteinExistence type="inferred from homology"/>
<keyword evidence="4" id="KW-0408">Iron</keyword>
<evidence type="ECO:0000256" key="2">
    <source>
        <dbReference type="ARBA" id="ARBA00022621"/>
    </source>
</evidence>
<dbReference type="InterPro" id="IPR012827">
    <property type="entry name" value="Hemerythrin_metal-bd"/>
</dbReference>
<evidence type="ECO:0000256" key="1">
    <source>
        <dbReference type="ARBA" id="ARBA00010587"/>
    </source>
</evidence>
<dbReference type="EMBL" id="AB095952">
    <property type="protein sequence ID" value="BAC56750.1"/>
    <property type="molecule type" value="Genomic_DNA"/>
</dbReference>
<evidence type="ECO:0000259" key="5">
    <source>
        <dbReference type="Pfam" id="PF01814"/>
    </source>
</evidence>
<name>Q84IH8_JANS3</name>
<dbReference type="PANTHER" id="PTHR37164">
    <property type="entry name" value="BACTERIOHEMERYTHRIN"/>
    <property type="match status" value="1"/>
</dbReference>
<dbReference type="InterPro" id="IPR050669">
    <property type="entry name" value="Hemerythrin"/>
</dbReference>
<dbReference type="InterPro" id="IPR016131">
    <property type="entry name" value="Haemerythrin_Fe_BS"/>
</dbReference>
<reference evidence="6" key="1">
    <citation type="journal article" date="2004" name="Biosci. Biotechnol. Biochem.">
        <title>Divergent structures of carbazole degradative car operons isolated from gram-negative bacteria.</title>
        <authorList>
            <person name="Inoue K."/>
            <person name="Widada J."/>
            <person name="Nakai S."/>
            <person name="Endoh T."/>
            <person name="Urata M."/>
            <person name="Ashikawa Y."/>
            <person name="Shintani M."/>
            <person name="Saiki Y."/>
            <person name="Yoshida T."/>
            <person name="Habe H."/>
            <person name="Omori T."/>
            <person name="Nojiri H."/>
        </authorList>
    </citation>
    <scope>NUCLEOTIDE SEQUENCE</scope>
    <source>
        <strain evidence="6">J3</strain>
    </source>
</reference>
<dbReference type="PROSITE" id="PS00550">
    <property type="entry name" value="HEMERYTHRINS"/>
    <property type="match status" value="1"/>
</dbReference>
<evidence type="ECO:0000313" key="6">
    <source>
        <dbReference type="EMBL" id="BAC56750.1"/>
    </source>
</evidence>
<dbReference type="SUPFAM" id="SSF47188">
    <property type="entry name" value="Hemerythrin-like"/>
    <property type="match status" value="1"/>
</dbReference>
<protein>
    <submittedName>
        <fullName evidence="6">Uncharacterized protein ORF33</fullName>
    </submittedName>
</protein>
<evidence type="ECO:0000256" key="3">
    <source>
        <dbReference type="ARBA" id="ARBA00022723"/>
    </source>
</evidence>